<dbReference type="PROSITE" id="PS50181">
    <property type="entry name" value="FBOX"/>
    <property type="match status" value="1"/>
</dbReference>
<dbReference type="SMART" id="SM00256">
    <property type="entry name" value="FBOX"/>
    <property type="match status" value="1"/>
</dbReference>
<evidence type="ECO:0000313" key="3">
    <source>
        <dbReference type="Proteomes" id="UP000230233"/>
    </source>
</evidence>
<dbReference type="PANTHER" id="PTHR23015:SF4">
    <property type="entry name" value="DUF38 DOMAIN-CONTAINING PROTEIN-RELATED"/>
    <property type="match status" value="1"/>
</dbReference>
<comment type="caution">
    <text evidence="2">The sequence shown here is derived from an EMBL/GenBank/DDBJ whole genome shotgun (WGS) entry which is preliminary data.</text>
</comment>
<dbReference type="InterPro" id="IPR041426">
    <property type="entry name" value="Mos1_HTH"/>
</dbReference>
<dbReference type="InterPro" id="IPR040161">
    <property type="entry name" value="FB224"/>
</dbReference>
<keyword evidence="3" id="KW-1185">Reference proteome</keyword>
<dbReference type="OrthoDB" id="5813884at2759"/>
<dbReference type="Pfam" id="PF01827">
    <property type="entry name" value="FTH"/>
    <property type="match status" value="1"/>
</dbReference>
<dbReference type="SUPFAM" id="SSF81383">
    <property type="entry name" value="F-box domain"/>
    <property type="match status" value="1"/>
</dbReference>
<name>A0A2G5SHZ7_9PELO</name>
<dbReference type="InterPro" id="IPR036047">
    <property type="entry name" value="F-box-like_dom_sf"/>
</dbReference>
<evidence type="ECO:0000313" key="2">
    <source>
        <dbReference type="EMBL" id="PIC14572.1"/>
    </source>
</evidence>
<dbReference type="Pfam" id="PF17906">
    <property type="entry name" value="HTH_48"/>
    <property type="match status" value="1"/>
</dbReference>
<feature type="domain" description="F-box" evidence="1">
    <location>
        <begin position="90"/>
        <end position="137"/>
    </location>
</feature>
<organism evidence="2 3">
    <name type="scientific">Caenorhabditis nigoni</name>
    <dbReference type="NCBI Taxonomy" id="1611254"/>
    <lineage>
        <taxon>Eukaryota</taxon>
        <taxon>Metazoa</taxon>
        <taxon>Ecdysozoa</taxon>
        <taxon>Nematoda</taxon>
        <taxon>Chromadorea</taxon>
        <taxon>Rhabditida</taxon>
        <taxon>Rhabditina</taxon>
        <taxon>Rhabditomorpha</taxon>
        <taxon>Rhabditoidea</taxon>
        <taxon>Rhabditidae</taxon>
        <taxon>Peloderinae</taxon>
        <taxon>Caenorhabditis</taxon>
    </lineage>
</organism>
<sequence>MHILQYKLVLHQFLIYESMLIQKTPIFKSYLQFCEILKDQSIDYREFEFWYYRFIVRGNSNFDEGVRLKNSESYEFFIKKSIFSSQELQKLQFSELPVQIVDRVLDKLGIRTHLLLRKVCKSLRQIVDQKPSLIKSINLMIEDYGSTMVIESYSNLEPEQWVQYANNTVEEGAKRALLDMKYLMNRPKLKMESLKISVKFSCHTVDEKRGETQRRLGYYRAIGVPRCILRSLAHFSILDAQFVISEVLSTVPNSPTINVEQLEIYTKHQDEILCILSYLTPGILEEIDIRSVKINKIRLGVSKILKLDQWKMAKSLKSDRFICNFSAANLANFERLKIHLPELPLEKLRDLRDVFQASPSFRYCQLDSSKKIDIENIDRFLGIDIPQDPPTPDYRYYPLEHSDERVFEISLMEKSIRIKTTRKTSLLR</sequence>
<dbReference type="PANTHER" id="PTHR23015">
    <property type="entry name" value="UNCHARACTERIZED C.ELEGANS PROTEIN"/>
    <property type="match status" value="1"/>
</dbReference>
<dbReference type="CDD" id="cd22150">
    <property type="entry name" value="F-box_CeFBXA-like"/>
    <property type="match status" value="1"/>
</dbReference>
<dbReference type="InterPro" id="IPR002900">
    <property type="entry name" value="DUF38/FTH_CAE_spp"/>
</dbReference>
<dbReference type="EMBL" id="PDUG01000007">
    <property type="protein sequence ID" value="PIC14572.1"/>
    <property type="molecule type" value="Genomic_DNA"/>
</dbReference>
<dbReference type="AlphaFoldDB" id="A0A2G5SHZ7"/>
<proteinExistence type="predicted"/>
<dbReference type="GO" id="GO:0045087">
    <property type="term" value="P:innate immune response"/>
    <property type="evidence" value="ECO:0007669"/>
    <property type="project" value="TreeGrafter"/>
</dbReference>
<dbReference type="InterPro" id="IPR001810">
    <property type="entry name" value="F-box_dom"/>
</dbReference>
<gene>
    <name evidence="2" type="ORF">B9Z55_026835</name>
</gene>
<dbReference type="Pfam" id="PF00646">
    <property type="entry name" value="F-box"/>
    <property type="match status" value="1"/>
</dbReference>
<dbReference type="Proteomes" id="UP000230233">
    <property type="component" value="Unassembled WGS sequence"/>
</dbReference>
<evidence type="ECO:0000259" key="1">
    <source>
        <dbReference type="PROSITE" id="PS50181"/>
    </source>
</evidence>
<reference evidence="3" key="1">
    <citation type="submission" date="2017-10" db="EMBL/GenBank/DDBJ databases">
        <title>Rapid genome shrinkage in a self-fertile nematode reveals novel sperm competition proteins.</title>
        <authorList>
            <person name="Yin D."/>
            <person name="Schwarz E.M."/>
            <person name="Thomas C.G."/>
            <person name="Felde R.L."/>
            <person name="Korf I.F."/>
            <person name="Cutter A.D."/>
            <person name="Schartner C.M."/>
            <person name="Ralston E.J."/>
            <person name="Meyer B.J."/>
            <person name="Haag E.S."/>
        </authorList>
    </citation>
    <scope>NUCLEOTIDE SEQUENCE [LARGE SCALE GENOMIC DNA]</scope>
    <source>
        <strain evidence="3">JU1422</strain>
    </source>
</reference>
<dbReference type="STRING" id="1611254.A0A2G5SHZ7"/>
<protein>
    <recommendedName>
        <fullName evidence="1">F-box domain-containing protein</fullName>
    </recommendedName>
</protein>
<accession>A0A2G5SHZ7</accession>